<reference evidence="8" key="1">
    <citation type="submission" date="2017-02" db="UniProtKB">
        <authorList>
            <consortium name="WormBaseParasite"/>
        </authorList>
    </citation>
    <scope>IDENTIFICATION</scope>
</reference>
<dbReference type="SUPFAM" id="SSF53756">
    <property type="entry name" value="UDP-Glycosyltransferase/glycogen phosphorylase"/>
    <property type="match status" value="1"/>
</dbReference>
<dbReference type="EC" id="2.4.1.17" evidence="2"/>
<dbReference type="InterPro" id="IPR050271">
    <property type="entry name" value="UDP-glycosyltransferase"/>
</dbReference>
<dbReference type="Pfam" id="PF00201">
    <property type="entry name" value="UDPGT"/>
    <property type="match status" value="2"/>
</dbReference>
<evidence type="ECO:0000313" key="6">
    <source>
        <dbReference type="EMBL" id="VDD91822.1"/>
    </source>
</evidence>
<keyword evidence="3" id="KW-0328">Glycosyltransferase</keyword>
<sequence length="531" mass="61518">MQLYLFNFGSGPLQIPETWKRIMFDYTSMTEEEMSNADSLMYEMNIPIDFRRLWDMRGLVLATDVVKRYLRSCPKVMLSAEVKELTKRPQSVDLVIVDHFLQECLVLLATNLHTSMVMYSNWPIADGYISSFNVPANPSSVPKTGTTHSGIYMTFRERTLNTLFHLTIIIARILGSVAYIYMSKNYNLTEINFLVAEADIIFYGGRSELIFDTVRPINSRVKYFGCPQCKSKDKFKIKMPKSVVDFSPNWNCTHSNTSYSVPQCTDLRQKKRTNRVSEVAYSALSVYEKRYIETQKEFPKLDFGYLHHNKFALLSFGSVTKLENMPKALVKIFLQTFANLNYTVIWQTNSKPEKLDIGPLPSNVILIKWVPLKVLLGHPNLLYFITHGGINTVNEIIWFGVPIIAIPLQGDQPSNTQRLIELKIGLLLQVDDIWRGQLANVIKDMEDHYTCFKNRAKKISEMAAHYRGFVFHSQKFWLTWASRYGRILKASNRKYFDFKYWTLFEYFDVPQYLIYGPLLILLLTILSVHSG</sequence>
<evidence type="ECO:0000256" key="3">
    <source>
        <dbReference type="ARBA" id="ARBA00022676"/>
    </source>
</evidence>
<dbReference type="STRING" id="51028.A0A0N4V9E3"/>
<dbReference type="WBParaSite" id="EVEC_0000705201-mRNA-1">
    <property type="protein sequence ID" value="EVEC_0000705201-mRNA-1"/>
    <property type="gene ID" value="EVEC_0000705201"/>
</dbReference>
<dbReference type="PANTHER" id="PTHR48043">
    <property type="entry name" value="EG:EG0003.4 PROTEIN-RELATED"/>
    <property type="match status" value="1"/>
</dbReference>
<dbReference type="OrthoDB" id="5835829at2759"/>
<evidence type="ECO:0000313" key="7">
    <source>
        <dbReference type="Proteomes" id="UP000274131"/>
    </source>
</evidence>
<keyword evidence="4" id="KW-0808">Transferase</keyword>
<keyword evidence="7" id="KW-1185">Reference proteome</keyword>
<evidence type="ECO:0000313" key="8">
    <source>
        <dbReference type="WBParaSite" id="EVEC_0000705201-mRNA-1"/>
    </source>
</evidence>
<dbReference type="GO" id="GO:0015020">
    <property type="term" value="F:glucuronosyltransferase activity"/>
    <property type="evidence" value="ECO:0007669"/>
    <property type="project" value="UniProtKB-EC"/>
</dbReference>
<protein>
    <recommendedName>
        <fullName evidence="2">glucuronosyltransferase</fullName>
        <ecNumber evidence="2">2.4.1.17</ecNumber>
    </recommendedName>
</protein>
<evidence type="ECO:0000256" key="5">
    <source>
        <dbReference type="ARBA" id="ARBA00047475"/>
    </source>
</evidence>
<dbReference type="Proteomes" id="UP000274131">
    <property type="component" value="Unassembled WGS sequence"/>
</dbReference>
<reference evidence="6 7" key="2">
    <citation type="submission" date="2018-10" db="EMBL/GenBank/DDBJ databases">
        <authorList>
            <consortium name="Pathogen Informatics"/>
        </authorList>
    </citation>
    <scope>NUCLEOTIDE SEQUENCE [LARGE SCALE GENOMIC DNA]</scope>
</reference>
<dbReference type="CDD" id="cd03784">
    <property type="entry name" value="GT1_Gtf-like"/>
    <property type="match status" value="1"/>
</dbReference>
<evidence type="ECO:0000256" key="1">
    <source>
        <dbReference type="ARBA" id="ARBA00009995"/>
    </source>
</evidence>
<organism evidence="8">
    <name type="scientific">Enterobius vermicularis</name>
    <name type="common">Human pinworm</name>
    <dbReference type="NCBI Taxonomy" id="51028"/>
    <lineage>
        <taxon>Eukaryota</taxon>
        <taxon>Metazoa</taxon>
        <taxon>Ecdysozoa</taxon>
        <taxon>Nematoda</taxon>
        <taxon>Chromadorea</taxon>
        <taxon>Rhabditida</taxon>
        <taxon>Spirurina</taxon>
        <taxon>Oxyuridomorpha</taxon>
        <taxon>Oxyuroidea</taxon>
        <taxon>Oxyuridae</taxon>
        <taxon>Enterobius</taxon>
    </lineage>
</organism>
<accession>A0A0N4V9E3</accession>
<evidence type="ECO:0000256" key="4">
    <source>
        <dbReference type="ARBA" id="ARBA00022679"/>
    </source>
</evidence>
<dbReference type="InterPro" id="IPR002213">
    <property type="entry name" value="UDP_glucos_trans"/>
</dbReference>
<proteinExistence type="inferred from homology"/>
<dbReference type="EMBL" id="UXUI01008567">
    <property type="protein sequence ID" value="VDD91822.1"/>
    <property type="molecule type" value="Genomic_DNA"/>
</dbReference>
<evidence type="ECO:0000256" key="2">
    <source>
        <dbReference type="ARBA" id="ARBA00012544"/>
    </source>
</evidence>
<dbReference type="AlphaFoldDB" id="A0A0N4V9E3"/>
<name>A0A0N4V9E3_ENTVE</name>
<comment type="catalytic activity">
    <reaction evidence="5">
        <text>glucuronate acceptor + UDP-alpha-D-glucuronate = acceptor beta-D-glucuronoside + UDP + H(+)</text>
        <dbReference type="Rhea" id="RHEA:21032"/>
        <dbReference type="ChEBI" id="CHEBI:15378"/>
        <dbReference type="ChEBI" id="CHEBI:58052"/>
        <dbReference type="ChEBI" id="CHEBI:58223"/>
        <dbReference type="ChEBI" id="CHEBI:132367"/>
        <dbReference type="ChEBI" id="CHEBI:132368"/>
        <dbReference type="EC" id="2.4.1.17"/>
    </reaction>
</comment>
<dbReference type="PANTHER" id="PTHR48043:SF68">
    <property type="entry name" value="GLUCURONOSYLTRANSFERASE"/>
    <property type="match status" value="1"/>
</dbReference>
<comment type="similarity">
    <text evidence="1">Belongs to the UDP-glycosyltransferase family.</text>
</comment>
<dbReference type="Gene3D" id="3.40.50.2000">
    <property type="entry name" value="Glycogen Phosphorylase B"/>
    <property type="match status" value="1"/>
</dbReference>
<gene>
    <name evidence="6" type="ORF">EVEC_LOCUS6573</name>
</gene>